<dbReference type="AlphaFoldDB" id="A0A6N2SYQ3"/>
<evidence type="ECO:0000313" key="1">
    <source>
        <dbReference type="EMBL" id="VYS98683.1"/>
    </source>
</evidence>
<protein>
    <submittedName>
        <fullName evidence="1">Uncharacterized protein</fullName>
    </submittedName>
</protein>
<sequence length="98" mass="11826">MEKKKIKEIDKDVNDFLEFRKKFTRSEWDELNHVVNLVENKRVNQVKLTDSDIEEIKGRLLGDFIFHSSRFVSTTEDEKFDLLMDVVDKLDIWKKSKY</sequence>
<dbReference type="EMBL" id="CACRSW010000023">
    <property type="protein sequence ID" value="VYS98683.1"/>
    <property type="molecule type" value="Genomic_DNA"/>
</dbReference>
<name>A0A6N2SYQ3_9FIRM</name>
<accession>A0A6N2SYQ3</accession>
<reference evidence="1" key="1">
    <citation type="submission" date="2019-11" db="EMBL/GenBank/DDBJ databases">
        <authorList>
            <person name="Feng L."/>
        </authorList>
    </citation>
    <scope>NUCLEOTIDE SEQUENCE</scope>
    <source>
        <strain evidence="1">AvaginalisLFYP127</strain>
    </source>
</reference>
<dbReference type="RefSeq" id="WP_156328994.1">
    <property type="nucleotide sequence ID" value="NZ_CACRSW010000023.1"/>
</dbReference>
<gene>
    <name evidence="1" type="ORF">AVLFYP127_00409</name>
</gene>
<organism evidence="1">
    <name type="scientific">Anaerococcus vaginalis</name>
    <dbReference type="NCBI Taxonomy" id="33037"/>
    <lineage>
        <taxon>Bacteria</taxon>
        <taxon>Bacillati</taxon>
        <taxon>Bacillota</taxon>
        <taxon>Tissierellia</taxon>
        <taxon>Tissierellales</taxon>
        <taxon>Peptoniphilaceae</taxon>
        <taxon>Anaerococcus</taxon>
    </lineage>
</organism>
<proteinExistence type="predicted"/>